<dbReference type="InterPro" id="IPR043128">
    <property type="entry name" value="Rev_trsase/Diguanyl_cyclase"/>
</dbReference>
<dbReference type="Proteomes" id="UP000694941">
    <property type="component" value="Unplaced"/>
</dbReference>
<sequence length="170" mass="18845">MHTEQAVWLLWGEILSSSISVSKGVKLGGILSPLLSSIYADMLLTELRNCGQGCYIGRTVAGVFAYADDIILLAPSRTGLLNMLEIAEQIGKDLNIKFNPAKCQFLKFMYPTSVSNDNVEQLILFCDMMVPLSESAVHLGRYIGINYRVNSIQKSVNELYQRCNSLLSNC</sequence>
<dbReference type="PROSITE" id="PS50878">
    <property type="entry name" value="RT_POL"/>
    <property type="match status" value="1"/>
</dbReference>
<dbReference type="RefSeq" id="XP_013774922.1">
    <property type="nucleotide sequence ID" value="XM_013919468.1"/>
</dbReference>
<name>A0ABM1B4Y7_LIMPO</name>
<gene>
    <name evidence="3" type="primary">LOC106459806</name>
</gene>
<proteinExistence type="predicted"/>
<dbReference type="Gene3D" id="3.30.70.270">
    <property type="match status" value="1"/>
</dbReference>
<organism evidence="2 3">
    <name type="scientific">Limulus polyphemus</name>
    <name type="common">Atlantic horseshoe crab</name>
    <dbReference type="NCBI Taxonomy" id="6850"/>
    <lineage>
        <taxon>Eukaryota</taxon>
        <taxon>Metazoa</taxon>
        <taxon>Ecdysozoa</taxon>
        <taxon>Arthropoda</taxon>
        <taxon>Chelicerata</taxon>
        <taxon>Merostomata</taxon>
        <taxon>Xiphosura</taxon>
        <taxon>Limulidae</taxon>
        <taxon>Limulus</taxon>
    </lineage>
</organism>
<accession>A0ABM1B4Y7</accession>
<evidence type="ECO:0000313" key="2">
    <source>
        <dbReference type="Proteomes" id="UP000694941"/>
    </source>
</evidence>
<keyword evidence="2" id="KW-1185">Reference proteome</keyword>
<feature type="domain" description="Reverse transcriptase" evidence="1">
    <location>
        <begin position="1"/>
        <end position="130"/>
    </location>
</feature>
<dbReference type="GeneID" id="106459806"/>
<protein>
    <submittedName>
        <fullName evidence="3">Uncharacterized protein LOC106459806</fullName>
    </submittedName>
</protein>
<reference evidence="3" key="1">
    <citation type="submission" date="2025-08" db="UniProtKB">
        <authorList>
            <consortium name="RefSeq"/>
        </authorList>
    </citation>
    <scope>IDENTIFICATION</scope>
    <source>
        <tissue evidence="3">Muscle</tissue>
    </source>
</reference>
<dbReference type="InterPro" id="IPR043502">
    <property type="entry name" value="DNA/RNA_pol_sf"/>
</dbReference>
<evidence type="ECO:0000313" key="3">
    <source>
        <dbReference type="RefSeq" id="XP_013774922.1"/>
    </source>
</evidence>
<dbReference type="Pfam" id="PF00078">
    <property type="entry name" value="RVT_1"/>
    <property type="match status" value="1"/>
</dbReference>
<dbReference type="InterPro" id="IPR000477">
    <property type="entry name" value="RT_dom"/>
</dbReference>
<evidence type="ECO:0000259" key="1">
    <source>
        <dbReference type="PROSITE" id="PS50878"/>
    </source>
</evidence>
<dbReference type="SUPFAM" id="SSF56672">
    <property type="entry name" value="DNA/RNA polymerases"/>
    <property type="match status" value="1"/>
</dbReference>